<dbReference type="InterPro" id="IPR000644">
    <property type="entry name" value="CBS_dom"/>
</dbReference>
<dbReference type="Pfam" id="PF00571">
    <property type="entry name" value="CBS"/>
    <property type="match status" value="2"/>
</dbReference>
<protein>
    <submittedName>
        <fullName evidence="4">CBS domain-containing protein</fullName>
    </submittedName>
</protein>
<dbReference type="InterPro" id="IPR046342">
    <property type="entry name" value="CBS_dom_sf"/>
</dbReference>
<comment type="caution">
    <text evidence="4">The sequence shown here is derived from an EMBL/GenBank/DDBJ whole genome shotgun (WGS) entry which is preliminary data.</text>
</comment>
<dbReference type="Gene3D" id="3.10.580.10">
    <property type="entry name" value="CBS-domain"/>
    <property type="match status" value="1"/>
</dbReference>
<feature type="domain" description="CBS" evidence="3">
    <location>
        <begin position="13"/>
        <end position="70"/>
    </location>
</feature>
<reference evidence="4" key="1">
    <citation type="journal article" date="2020" name="mSystems">
        <title>Genome- and Community-Level Interaction Insights into Carbon Utilization and Element Cycling Functions of Hydrothermarchaeota in Hydrothermal Sediment.</title>
        <authorList>
            <person name="Zhou Z."/>
            <person name="Liu Y."/>
            <person name="Xu W."/>
            <person name="Pan J."/>
            <person name="Luo Z.H."/>
            <person name="Li M."/>
        </authorList>
    </citation>
    <scope>NUCLEOTIDE SEQUENCE [LARGE SCALE GENOMIC DNA]</scope>
    <source>
        <strain evidence="4">SpSt-123</strain>
    </source>
</reference>
<accession>A0A7C1E193</accession>
<dbReference type="AlphaFoldDB" id="A0A7C1E193"/>
<evidence type="ECO:0000256" key="2">
    <source>
        <dbReference type="PROSITE-ProRule" id="PRU00703"/>
    </source>
</evidence>
<dbReference type="SUPFAM" id="SSF54631">
    <property type="entry name" value="CBS-domain pair"/>
    <property type="match status" value="1"/>
</dbReference>
<name>A0A7C1E193_9CREN</name>
<dbReference type="PANTHER" id="PTHR43080">
    <property type="entry name" value="CBS DOMAIN-CONTAINING PROTEIN CBSX3, MITOCHONDRIAL"/>
    <property type="match status" value="1"/>
</dbReference>
<evidence type="ECO:0000256" key="1">
    <source>
        <dbReference type="ARBA" id="ARBA00023122"/>
    </source>
</evidence>
<evidence type="ECO:0000259" key="3">
    <source>
        <dbReference type="PROSITE" id="PS51371"/>
    </source>
</evidence>
<evidence type="ECO:0000313" key="4">
    <source>
        <dbReference type="EMBL" id="HDS10419.1"/>
    </source>
</evidence>
<gene>
    <name evidence="4" type="ORF">ENO04_02170</name>
</gene>
<feature type="domain" description="CBS" evidence="3">
    <location>
        <begin position="79"/>
        <end position="134"/>
    </location>
</feature>
<proteinExistence type="predicted"/>
<dbReference type="PANTHER" id="PTHR43080:SF2">
    <property type="entry name" value="CBS DOMAIN-CONTAINING PROTEIN"/>
    <property type="match status" value="1"/>
</dbReference>
<organism evidence="4">
    <name type="scientific">Fervidicoccus fontis</name>
    <dbReference type="NCBI Taxonomy" id="683846"/>
    <lineage>
        <taxon>Archaea</taxon>
        <taxon>Thermoproteota</taxon>
        <taxon>Thermoprotei</taxon>
        <taxon>Fervidicoccales</taxon>
        <taxon>Fervidicoccaceae</taxon>
        <taxon>Fervidicoccus</taxon>
    </lineage>
</organism>
<dbReference type="InterPro" id="IPR051257">
    <property type="entry name" value="Diverse_CBS-Domain"/>
</dbReference>
<sequence>MSRGEYLLIRDIMVTDVKYVSPETPLSTVINIMIQNKIGSVVVVGDKREVLGIITERDLIEKVLAKNLDVRTLRAKDIMSKPVIVVSPDTSVSAAANLMKEKNIGHLPVVENGRLVGIVAEGDVISLAPEFLELLRIRKR</sequence>
<dbReference type="EMBL" id="DSDY01000067">
    <property type="protein sequence ID" value="HDS10419.1"/>
    <property type="molecule type" value="Genomic_DNA"/>
</dbReference>
<keyword evidence="1 2" id="KW-0129">CBS domain</keyword>
<dbReference type="SMART" id="SM00116">
    <property type="entry name" value="CBS"/>
    <property type="match status" value="2"/>
</dbReference>
<dbReference type="PROSITE" id="PS51371">
    <property type="entry name" value="CBS"/>
    <property type="match status" value="2"/>
</dbReference>